<keyword evidence="4" id="KW-0028">Amino-acid biosynthesis</keyword>
<sequence length="404" mass="44620">MIEAQHTAPAMRTLYLSDTTLRDGEQAPDINFSTDDKVAIAKELSKLGIDEIDAGFPASSEHSFKSTQRIAREVGPLMEGRDHIGYPITVVALARATEGDIDRAYEAIKDAPRFAIRLFIATSDLHLEHKLQITREECLVRLARAARHARQYTPNVHFGPEDGSRTDLAFLCEVYQVAIDSGVSEVYIMDTVGSSIPTEIAKVIKYCKANVKYDASVRWGVHVHNDLGLATANTLACIEAGIDIVDGTMSGIGERAGNVSLEEIAMVLTMHQDHYGVKHRINTRSLTRVCRMVTEMGGTAMAPNKPIVGQNVFRHTSGIHQHGLLRNRSTYEYLDPEMVGATSDGLILSKLSGRSAFQARLERLKIDHLDLSPDRLNILFAKFKILAEDRTEVTDADLRGLLKA</sequence>
<evidence type="ECO:0000256" key="7">
    <source>
        <dbReference type="RuleBase" id="RU003523"/>
    </source>
</evidence>
<evidence type="ECO:0000256" key="4">
    <source>
        <dbReference type="ARBA" id="ARBA00022605"/>
    </source>
</evidence>
<keyword evidence="5 7" id="KW-0808">Transferase</keyword>
<dbReference type="InterPro" id="IPR002034">
    <property type="entry name" value="AIPM/Hcit_synth_CS"/>
</dbReference>
<comment type="similarity">
    <text evidence="7">Belongs to the alpha-IPM synthase/homocitrate synthase family.</text>
</comment>
<dbReference type="PANTHER" id="PTHR10277">
    <property type="entry name" value="HOMOCITRATE SYNTHASE-RELATED"/>
    <property type="match status" value="1"/>
</dbReference>
<evidence type="ECO:0000313" key="10">
    <source>
        <dbReference type="Proteomes" id="UP001150569"/>
    </source>
</evidence>
<keyword evidence="3" id="KW-0432">Leucine biosynthesis</keyword>
<accession>A0A9W8A9P6</accession>
<dbReference type="FunFam" id="3.20.20.70:FF:000010">
    <property type="entry name" value="2-isopropylmalate synthase"/>
    <property type="match status" value="1"/>
</dbReference>
<reference evidence="9" key="1">
    <citation type="submission" date="2022-07" db="EMBL/GenBank/DDBJ databases">
        <title>Phylogenomic reconstructions and comparative analyses of Kickxellomycotina fungi.</title>
        <authorList>
            <person name="Reynolds N.K."/>
            <person name="Stajich J.E."/>
            <person name="Barry K."/>
            <person name="Grigoriev I.V."/>
            <person name="Crous P."/>
            <person name="Smith M.E."/>
        </authorList>
    </citation>
    <scope>NUCLEOTIDE SEQUENCE</scope>
    <source>
        <strain evidence="9">RSA 861</strain>
    </source>
</reference>
<protein>
    <recommendedName>
        <fullName evidence="2">2-isopropylmalate synthase</fullName>
        <ecNumber evidence="2">2.3.3.13</ecNumber>
    </recommendedName>
</protein>
<dbReference type="OrthoDB" id="418791at2759"/>
<gene>
    <name evidence="9" type="primary">LEU4_6</name>
    <name evidence="9" type="ORF">IWQ60_005451</name>
</gene>
<dbReference type="EC" id="2.3.3.13" evidence="2"/>
<evidence type="ECO:0000256" key="6">
    <source>
        <dbReference type="ARBA" id="ARBA00023304"/>
    </source>
</evidence>
<dbReference type="Pfam" id="PF00682">
    <property type="entry name" value="HMGL-like"/>
    <property type="match status" value="1"/>
</dbReference>
<evidence type="ECO:0000313" key="9">
    <source>
        <dbReference type="EMBL" id="KAJ1924098.1"/>
    </source>
</evidence>
<evidence type="ECO:0000256" key="1">
    <source>
        <dbReference type="ARBA" id="ARBA00004689"/>
    </source>
</evidence>
<dbReference type="Gene3D" id="1.10.238.260">
    <property type="match status" value="1"/>
</dbReference>
<dbReference type="GO" id="GO:0009098">
    <property type="term" value="P:L-leucine biosynthetic process"/>
    <property type="evidence" value="ECO:0007669"/>
    <property type="project" value="UniProtKB-KW"/>
</dbReference>
<proteinExistence type="inferred from homology"/>
<dbReference type="SUPFAM" id="SSF51569">
    <property type="entry name" value="Aldolase"/>
    <property type="match status" value="1"/>
</dbReference>
<dbReference type="GO" id="GO:0010177">
    <property type="term" value="F:methylthioalkylmalate synthase activity"/>
    <property type="evidence" value="ECO:0007669"/>
    <property type="project" value="UniProtKB-ARBA"/>
</dbReference>
<comment type="pathway">
    <text evidence="1">Amino-acid biosynthesis; L-leucine biosynthesis; L-leucine from 3-methyl-2-oxobutanoate: step 1/4.</text>
</comment>
<keyword evidence="9" id="KW-0012">Acyltransferase</keyword>
<feature type="domain" description="Pyruvate carboxyltransferase" evidence="8">
    <location>
        <begin position="14"/>
        <end position="287"/>
    </location>
</feature>
<dbReference type="FunFam" id="1.10.238.260:FF:000001">
    <property type="entry name" value="2-isopropylmalate synthase"/>
    <property type="match status" value="1"/>
</dbReference>
<evidence type="ECO:0000259" key="8">
    <source>
        <dbReference type="PROSITE" id="PS50991"/>
    </source>
</evidence>
<dbReference type="InterPro" id="IPR054691">
    <property type="entry name" value="LeuA/HCS_post-cat"/>
</dbReference>
<dbReference type="CDD" id="cd07940">
    <property type="entry name" value="DRE_TIM_IPMS"/>
    <property type="match status" value="1"/>
</dbReference>
<keyword evidence="10" id="KW-1185">Reference proteome</keyword>
<dbReference type="AlphaFoldDB" id="A0A9W8A9P6"/>
<dbReference type="InterPro" id="IPR000891">
    <property type="entry name" value="PYR_CT"/>
</dbReference>
<dbReference type="InterPro" id="IPR050073">
    <property type="entry name" value="2-IPM_HCS-like"/>
</dbReference>
<dbReference type="Proteomes" id="UP001150569">
    <property type="component" value="Unassembled WGS sequence"/>
</dbReference>
<dbReference type="PANTHER" id="PTHR10277:SF9">
    <property type="entry name" value="2-ISOPROPYLMALATE SYNTHASE 1, CHLOROPLASTIC-RELATED"/>
    <property type="match status" value="1"/>
</dbReference>
<dbReference type="Gene3D" id="3.20.20.70">
    <property type="entry name" value="Aldolase class I"/>
    <property type="match status" value="1"/>
</dbReference>
<dbReference type="PROSITE" id="PS00815">
    <property type="entry name" value="AIPM_HOMOCIT_SYNTH_1"/>
    <property type="match status" value="1"/>
</dbReference>
<dbReference type="InterPro" id="IPR013785">
    <property type="entry name" value="Aldolase_TIM"/>
</dbReference>
<dbReference type="PROSITE" id="PS00816">
    <property type="entry name" value="AIPM_HOMOCIT_SYNTH_2"/>
    <property type="match status" value="1"/>
</dbReference>
<comment type="caution">
    <text evidence="9">The sequence shown here is derived from an EMBL/GenBank/DDBJ whole genome shotgun (WGS) entry which is preliminary data.</text>
</comment>
<organism evidence="9 10">
    <name type="scientific">Tieghemiomyces parasiticus</name>
    <dbReference type="NCBI Taxonomy" id="78921"/>
    <lineage>
        <taxon>Eukaryota</taxon>
        <taxon>Fungi</taxon>
        <taxon>Fungi incertae sedis</taxon>
        <taxon>Zoopagomycota</taxon>
        <taxon>Kickxellomycotina</taxon>
        <taxon>Dimargaritomycetes</taxon>
        <taxon>Dimargaritales</taxon>
        <taxon>Dimargaritaceae</taxon>
        <taxon>Tieghemiomyces</taxon>
    </lineage>
</organism>
<evidence type="ECO:0000256" key="5">
    <source>
        <dbReference type="ARBA" id="ARBA00022679"/>
    </source>
</evidence>
<evidence type="ECO:0000256" key="3">
    <source>
        <dbReference type="ARBA" id="ARBA00022430"/>
    </source>
</evidence>
<dbReference type="Pfam" id="PF22617">
    <property type="entry name" value="HCS_D2"/>
    <property type="match status" value="1"/>
</dbReference>
<dbReference type="EMBL" id="JANBPT010000293">
    <property type="protein sequence ID" value="KAJ1924098.1"/>
    <property type="molecule type" value="Genomic_DNA"/>
</dbReference>
<name>A0A9W8A9P6_9FUNG</name>
<dbReference type="PROSITE" id="PS50991">
    <property type="entry name" value="PYR_CT"/>
    <property type="match status" value="1"/>
</dbReference>
<evidence type="ECO:0000256" key="2">
    <source>
        <dbReference type="ARBA" id="ARBA00012973"/>
    </source>
</evidence>
<keyword evidence="6" id="KW-0100">Branched-chain amino acid biosynthesis</keyword>
<dbReference type="GO" id="GO:0003852">
    <property type="term" value="F:2-isopropylmalate synthase activity"/>
    <property type="evidence" value="ECO:0007669"/>
    <property type="project" value="UniProtKB-EC"/>
</dbReference>